<dbReference type="OrthoDB" id="9375148at2759"/>
<dbReference type="Gene3D" id="3.10.20.90">
    <property type="entry name" value="Phosphatidylinositol 3-kinase Catalytic Subunit, Chain A, domain 1"/>
    <property type="match status" value="1"/>
</dbReference>
<dbReference type="SMART" id="SM00213">
    <property type="entry name" value="UBQ"/>
    <property type="match status" value="1"/>
</dbReference>
<evidence type="ECO:0000313" key="3">
    <source>
        <dbReference type="Proteomes" id="UP000527232"/>
    </source>
</evidence>
<organism evidence="2 3">
    <name type="scientific">Oceanodroma tethys</name>
    <name type="common">Wedge-rumped storm-petrel</name>
    <name type="synonym">Hydrobates tethys</name>
    <dbReference type="NCBI Taxonomy" id="79633"/>
    <lineage>
        <taxon>Eukaryota</taxon>
        <taxon>Metazoa</taxon>
        <taxon>Chordata</taxon>
        <taxon>Craniata</taxon>
        <taxon>Vertebrata</taxon>
        <taxon>Euteleostomi</taxon>
        <taxon>Archelosauria</taxon>
        <taxon>Archosauria</taxon>
        <taxon>Dinosauria</taxon>
        <taxon>Saurischia</taxon>
        <taxon>Theropoda</taxon>
        <taxon>Coelurosauria</taxon>
        <taxon>Aves</taxon>
        <taxon>Neognathae</taxon>
        <taxon>Neoaves</taxon>
        <taxon>Aequornithes</taxon>
        <taxon>Procellariiformes</taxon>
        <taxon>Hydrobatidae</taxon>
        <taxon>Oceanodroma</taxon>
    </lineage>
</organism>
<feature type="domain" description="Ubiquitin-like" evidence="1">
    <location>
        <begin position="14"/>
        <end position="90"/>
    </location>
</feature>
<protein>
    <submittedName>
        <fullName evidence="2">UBIQP protein</fullName>
    </submittedName>
</protein>
<comment type="caution">
    <text evidence="2">The sequence shown here is derived from an EMBL/GenBank/DDBJ whole genome shotgun (WGS) entry which is preliminary data.</text>
</comment>
<evidence type="ECO:0000313" key="2">
    <source>
        <dbReference type="EMBL" id="NXH78314.1"/>
    </source>
</evidence>
<reference evidence="2 3" key="1">
    <citation type="submission" date="2019-09" db="EMBL/GenBank/DDBJ databases">
        <title>Bird 10,000 Genomes (B10K) Project - Family phase.</title>
        <authorList>
            <person name="Zhang G."/>
        </authorList>
    </citation>
    <scope>NUCLEOTIDE SEQUENCE [LARGE SCALE GENOMIC DNA]</scope>
    <source>
        <strain evidence="2">B10K-DU-001-32</strain>
        <tissue evidence="2">Muscle</tissue>
    </source>
</reference>
<gene>
    <name evidence="2" type="primary">Ubiqp</name>
    <name evidence="2" type="ORF">HYDTET_R15534</name>
</gene>
<dbReference type="EMBL" id="VWZR01018315">
    <property type="protein sequence ID" value="NXH78314.1"/>
    <property type="molecule type" value="Genomic_DNA"/>
</dbReference>
<dbReference type="InterPro" id="IPR000626">
    <property type="entry name" value="Ubiquitin-like_dom"/>
</dbReference>
<sequence length="130" mass="14558">MAEQQPAAGSPGEFCIFIKTLSGKTFSVLVSLDDSVRELKAKLNAQDDSLTLDGSRLIYNSREMIDEMTLQHYEITPNCLLHHVTRLRGGGEAVKHELSGKVMPWSSLTTWCSWWSCMVVSVGPQLTAWW</sequence>
<dbReference type="Proteomes" id="UP000527232">
    <property type="component" value="Unassembled WGS sequence"/>
</dbReference>
<name>A0A7K9MUC0_OCETE</name>
<proteinExistence type="predicted"/>
<dbReference type="PROSITE" id="PS50053">
    <property type="entry name" value="UBIQUITIN_2"/>
    <property type="match status" value="1"/>
</dbReference>
<dbReference type="Pfam" id="PF00240">
    <property type="entry name" value="ubiquitin"/>
    <property type="match status" value="1"/>
</dbReference>
<dbReference type="AlphaFoldDB" id="A0A7K9MUC0"/>
<dbReference type="PANTHER" id="PTHR10666">
    <property type="entry name" value="UBIQUITIN"/>
    <property type="match status" value="1"/>
</dbReference>
<feature type="non-terminal residue" evidence="2">
    <location>
        <position position="130"/>
    </location>
</feature>
<accession>A0A7K9MUC0</accession>
<feature type="non-terminal residue" evidence="2">
    <location>
        <position position="1"/>
    </location>
</feature>
<dbReference type="InterPro" id="IPR050158">
    <property type="entry name" value="Ubiquitin_ubiquitin-like"/>
</dbReference>
<dbReference type="SUPFAM" id="SSF54236">
    <property type="entry name" value="Ubiquitin-like"/>
    <property type="match status" value="1"/>
</dbReference>
<dbReference type="InterPro" id="IPR029071">
    <property type="entry name" value="Ubiquitin-like_domsf"/>
</dbReference>
<keyword evidence="3" id="KW-1185">Reference proteome</keyword>
<evidence type="ECO:0000259" key="1">
    <source>
        <dbReference type="PROSITE" id="PS50053"/>
    </source>
</evidence>